<dbReference type="EMBL" id="UINC01009749">
    <property type="protein sequence ID" value="SVA43660.1"/>
    <property type="molecule type" value="Genomic_DNA"/>
</dbReference>
<keyword evidence="1" id="KW-1133">Transmembrane helix</keyword>
<keyword evidence="1" id="KW-0812">Transmembrane</keyword>
<accession>A0A381VTN7</accession>
<reference evidence="2" key="1">
    <citation type="submission" date="2018-05" db="EMBL/GenBank/DDBJ databases">
        <authorList>
            <person name="Lanie J.A."/>
            <person name="Ng W.-L."/>
            <person name="Kazmierczak K.M."/>
            <person name="Andrzejewski T.M."/>
            <person name="Davidsen T.M."/>
            <person name="Wayne K.J."/>
            <person name="Tettelin H."/>
            <person name="Glass J.I."/>
            <person name="Rusch D."/>
            <person name="Podicherti R."/>
            <person name="Tsui H.-C.T."/>
            <person name="Winkler M.E."/>
        </authorList>
    </citation>
    <scope>NUCLEOTIDE SEQUENCE</scope>
</reference>
<gene>
    <name evidence="2" type="ORF">METZ01_LOCUS96514</name>
</gene>
<evidence type="ECO:0000256" key="1">
    <source>
        <dbReference type="SAM" id="Phobius"/>
    </source>
</evidence>
<protein>
    <submittedName>
        <fullName evidence="2">Uncharacterized protein</fullName>
    </submittedName>
</protein>
<feature type="non-terminal residue" evidence="2">
    <location>
        <position position="69"/>
    </location>
</feature>
<name>A0A381VTN7_9ZZZZ</name>
<keyword evidence="1" id="KW-0472">Membrane</keyword>
<feature type="transmembrane region" description="Helical" evidence="1">
    <location>
        <begin position="12"/>
        <end position="33"/>
    </location>
</feature>
<organism evidence="2">
    <name type="scientific">marine metagenome</name>
    <dbReference type="NCBI Taxonomy" id="408172"/>
    <lineage>
        <taxon>unclassified sequences</taxon>
        <taxon>metagenomes</taxon>
        <taxon>ecological metagenomes</taxon>
    </lineage>
</organism>
<sequence>MQTRPANFQNGSVLIVTLVVLSLISAMAGRIVYQTRLELRIQQHINALTSLRALARGGVHQFASFLRVH</sequence>
<dbReference type="AlphaFoldDB" id="A0A381VTN7"/>
<evidence type="ECO:0000313" key="2">
    <source>
        <dbReference type="EMBL" id="SVA43660.1"/>
    </source>
</evidence>
<proteinExistence type="predicted"/>